<evidence type="ECO:0000313" key="2">
    <source>
        <dbReference type="Proteomes" id="UP001177260"/>
    </source>
</evidence>
<gene>
    <name evidence="1" type="ORF">N8T08_007234</name>
</gene>
<dbReference type="EMBL" id="JAOPJF010000046">
    <property type="protein sequence ID" value="KAK1142800.1"/>
    <property type="molecule type" value="Genomic_DNA"/>
</dbReference>
<name>A0ACC3AXT7_9EURO</name>
<sequence>MSFPYQHFLLIGATSGIGAAMADRLIAHGAKVTAVGRRQDRLDAFVQKHGPGKASAVAFDVSQAEQIPRFVADVTARFPSIDCVFLNAGRQRQYDLSTPEGFDLENFQYEVRVNFTNVVALTQAFLPFLKGKAKRGNAGFIFTGTNLAVIPAAPMPAYSASKAALSAFVLSLRHQLKKTNVKVIELSPPAVQTELHDYMTPEVGRNVGMPLDQFINEAFAGLLEGKDQVVVGSIGNAERFHEIVAKRREAFEELAAIFDSHH</sequence>
<protein>
    <submittedName>
        <fullName evidence="1">Uncharacterized protein</fullName>
    </submittedName>
</protein>
<keyword evidence="2" id="KW-1185">Reference proteome</keyword>
<proteinExistence type="predicted"/>
<organism evidence="1 2">
    <name type="scientific">Aspergillus melleus</name>
    <dbReference type="NCBI Taxonomy" id="138277"/>
    <lineage>
        <taxon>Eukaryota</taxon>
        <taxon>Fungi</taxon>
        <taxon>Dikarya</taxon>
        <taxon>Ascomycota</taxon>
        <taxon>Pezizomycotina</taxon>
        <taxon>Eurotiomycetes</taxon>
        <taxon>Eurotiomycetidae</taxon>
        <taxon>Eurotiales</taxon>
        <taxon>Aspergillaceae</taxon>
        <taxon>Aspergillus</taxon>
        <taxon>Aspergillus subgen. Circumdati</taxon>
    </lineage>
</organism>
<evidence type="ECO:0000313" key="1">
    <source>
        <dbReference type="EMBL" id="KAK1142800.1"/>
    </source>
</evidence>
<comment type="caution">
    <text evidence="1">The sequence shown here is derived from an EMBL/GenBank/DDBJ whole genome shotgun (WGS) entry which is preliminary data.</text>
</comment>
<dbReference type="Proteomes" id="UP001177260">
    <property type="component" value="Unassembled WGS sequence"/>
</dbReference>
<reference evidence="1 2" key="1">
    <citation type="journal article" date="2023" name="ACS Omega">
        <title>Identification of the Neoaspergillic Acid Biosynthesis Gene Cluster by Establishing an In Vitro CRISPR-Ribonucleoprotein Genetic System in Aspergillus melleus.</title>
        <authorList>
            <person name="Yuan B."/>
            <person name="Grau M.F."/>
            <person name="Murata R.M."/>
            <person name="Torok T."/>
            <person name="Venkateswaran K."/>
            <person name="Stajich J.E."/>
            <person name="Wang C.C.C."/>
        </authorList>
    </citation>
    <scope>NUCLEOTIDE SEQUENCE [LARGE SCALE GENOMIC DNA]</scope>
    <source>
        <strain evidence="1 2">IMV 1140</strain>
    </source>
</reference>
<accession>A0ACC3AXT7</accession>